<protein>
    <submittedName>
        <fullName evidence="2">Uncharacterized protein</fullName>
    </submittedName>
</protein>
<name>A0A151X359_9HYME</name>
<evidence type="ECO:0000313" key="3">
    <source>
        <dbReference type="Proteomes" id="UP000075809"/>
    </source>
</evidence>
<sequence>MNARTVADGWDDACAASKRDALTTMDLRDAEMPRLITAAFATDRHGNVDVDPSPDPSRAQSSRMSLNLGYDDK</sequence>
<organism evidence="2 3">
    <name type="scientific">Mycetomoellerius zeteki</name>
    <dbReference type="NCBI Taxonomy" id="64791"/>
    <lineage>
        <taxon>Eukaryota</taxon>
        <taxon>Metazoa</taxon>
        <taxon>Ecdysozoa</taxon>
        <taxon>Arthropoda</taxon>
        <taxon>Hexapoda</taxon>
        <taxon>Insecta</taxon>
        <taxon>Pterygota</taxon>
        <taxon>Neoptera</taxon>
        <taxon>Endopterygota</taxon>
        <taxon>Hymenoptera</taxon>
        <taxon>Apocrita</taxon>
        <taxon>Aculeata</taxon>
        <taxon>Formicoidea</taxon>
        <taxon>Formicidae</taxon>
        <taxon>Myrmicinae</taxon>
        <taxon>Mycetomoellerius</taxon>
    </lineage>
</organism>
<keyword evidence="3" id="KW-1185">Reference proteome</keyword>
<dbReference type="AlphaFoldDB" id="A0A151X359"/>
<feature type="region of interest" description="Disordered" evidence="1">
    <location>
        <begin position="45"/>
        <end position="73"/>
    </location>
</feature>
<gene>
    <name evidence="2" type="ORF">ALC60_06207</name>
</gene>
<proteinExistence type="predicted"/>
<dbReference type="EMBL" id="KQ982562">
    <property type="protein sequence ID" value="KYQ54866.1"/>
    <property type="molecule type" value="Genomic_DNA"/>
</dbReference>
<dbReference type="Proteomes" id="UP000075809">
    <property type="component" value="Unassembled WGS sequence"/>
</dbReference>
<evidence type="ECO:0000256" key="1">
    <source>
        <dbReference type="SAM" id="MobiDB-lite"/>
    </source>
</evidence>
<evidence type="ECO:0000313" key="2">
    <source>
        <dbReference type="EMBL" id="KYQ54866.1"/>
    </source>
</evidence>
<accession>A0A151X359</accession>
<reference evidence="2 3" key="1">
    <citation type="submission" date="2015-09" db="EMBL/GenBank/DDBJ databases">
        <title>Trachymyrmex zeteki WGS genome.</title>
        <authorList>
            <person name="Nygaard S."/>
            <person name="Hu H."/>
            <person name="Boomsma J."/>
            <person name="Zhang G."/>
        </authorList>
    </citation>
    <scope>NUCLEOTIDE SEQUENCE [LARGE SCALE GENOMIC DNA]</scope>
    <source>
        <strain evidence="2">Tzet28-1</strain>
        <tissue evidence="2">Whole body</tissue>
    </source>
</reference>